<evidence type="ECO:0000313" key="1">
    <source>
        <dbReference type="EMBL" id="EUA48728.1"/>
    </source>
</evidence>
<proteinExistence type="predicted"/>
<dbReference type="Proteomes" id="UP000020103">
    <property type="component" value="Unassembled WGS sequence"/>
</dbReference>
<organism evidence="1 2">
    <name type="scientific">Mycobacteroides abscessus 21</name>
    <dbReference type="NCBI Taxonomy" id="1299324"/>
    <lineage>
        <taxon>Bacteria</taxon>
        <taxon>Bacillati</taxon>
        <taxon>Actinomycetota</taxon>
        <taxon>Actinomycetes</taxon>
        <taxon>Mycobacteriales</taxon>
        <taxon>Mycobacteriaceae</taxon>
        <taxon>Mycobacteroides</taxon>
        <taxon>Mycobacteroides abscessus</taxon>
    </lineage>
</organism>
<name>A0A829Q8T3_9MYCO</name>
<comment type="caution">
    <text evidence="1">The sequence shown here is derived from an EMBL/GenBank/DDBJ whole genome shotgun (WGS) entry which is preliminary data.</text>
</comment>
<evidence type="ECO:0000313" key="2">
    <source>
        <dbReference type="Proteomes" id="UP000020103"/>
    </source>
</evidence>
<protein>
    <submittedName>
        <fullName evidence="1">Uncharacterized protein</fullName>
    </submittedName>
</protein>
<dbReference type="EMBL" id="JAOF01000001">
    <property type="protein sequence ID" value="EUA48728.1"/>
    <property type="molecule type" value="Genomic_DNA"/>
</dbReference>
<sequence length="41" mass="4656">MWANCAVDLDRISLFDIDRCQKQLCNAIRLTDTAGAPTIFR</sequence>
<accession>A0A829Q8T3</accession>
<reference evidence="1 2" key="1">
    <citation type="submission" date="2013-12" db="EMBL/GenBank/DDBJ databases">
        <authorList>
            <person name="Madinger N."/>
            <person name="Lenaerts A."/>
            <person name="Ordway D."/>
            <person name="DeGroote M.A."/>
            <person name="Parker T."/>
            <person name="Sizemore C."/>
            <person name="Tallon L.J."/>
            <person name="Sadzewicz L.K."/>
            <person name="Sengamalay N."/>
            <person name="Fraser C.M."/>
            <person name="Hine E."/>
            <person name="Shefchek K.A."/>
            <person name="Das S.P."/>
            <person name="Tettelin H."/>
        </authorList>
    </citation>
    <scope>NUCLEOTIDE SEQUENCE [LARGE SCALE GENOMIC DNA]</scope>
    <source>
        <strain evidence="1 2">21</strain>
    </source>
</reference>
<dbReference type="AlphaFoldDB" id="A0A829Q8T3"/>
<gene>
    <name evidence="1" type="ORF">I543_0048</name>
</gene>